<dbReference type="Pfam" id="PF22124">
    <property type="entry name" value="Glyco_hydro_95_cat"/>
    <property type="match status" value="1"/>
</dbReference>
<keyword evidence="5" id="KW-1185">Reference proteome</keyword>
<dbReference type="GO" id="GO:0005975">
    <property type="term" value="P:carbohydrate metabolic process"/>
    <property type="evidence" value="ECO:0007669"/>
    <property type="project" value="InterPro"/>
</dbReference>
<dbReference type="PIRSF" id="PIRSF007663">
    <property type="entry name" value="UCP007663"/>
    <property type="match status" value="1"/>
</dbReference>
<sequence>MARYRIELTAEAAEFEDGFPVGNGRLGAMLHGRPGIELIDLNADTFWSGGPLPPPTTPGPADLLPALRRAVAAGEHARAEALAVRLQGTAWTQSYQPLGQLEWRHGDQRDITGYRRHLDLAEAEAVMQYSAASGAIRVAAYASAPDGVLVVTATGAGTVPAAVAPRLRSPHPGVTAARIVDPVAGPCVVWTGRAPAHVVPNYVADRHPAVVYATDTPAADGTVEAGMGFAVATAVRRTAEGLLLVVAVETGFRGHEHRPVADGAPLTAAAVARLAAALARAPQALRARHVEDYRRLFDRADLHLSGPAAAGPAELLFHLGRYLLISSSRPGTQPANLQGIWNADVRPGWSSNWTLNINTEMNYWAAESTGLEQLHEPLFQLTRDLAVAGERTAARHYAARGSAVHHNSDLWRFTAPVPGDPQWSNWPSALPWLAAHVWDHLAYGAGAGFGRATALPVLRAAARFALDLLVPDGEGALVLSPSTSPEHHFRFGADGFAATSWGCALDQELAREVLTRFVALSARWPAPADAALAREAATALRGLRQVPIGADGALLEWYDERPPREPGHRHLSHLYGLFPGTRITETGTPADFAAARRALAIRLEHGSGHTGWSRAWILGLAARLRDAALAAETIGALARDLCSTSLLTLHPDPGRPSGQIFQIDGNLGVVAGLTELLVQSHDGAIALLRALPAEWTAGTVRGIRCRGGHTAAVTWRDGRLESATVVAGAIGPLTVELAGPAAVHTADGTPVTTIEVAGAPPGRHRLCWAARSGTEYRIG</sequence>
<evidence type="ECO:0000313" key="5">
    <source>
        <dbReference type="Proteomes" id="UP001143480"/>
    </source>
</evidence>
<reference evidence="4" key="2">
    <citation type="submission" date="2023-01" db="EMBL/GenBank/DDBJ databases">
        <authorList>
            <person name="Sun Q."/>
            <person name="Evtushenko L."/>
        </authorList>
    </citation>
    <scope>NUCLEOTIDE SEQUENCE</scope>
    <source>
        <strain evidence="4">VKM Ac-1321</strain>
    </source>
</reference>
<dbReference type="PANTHER" id="PTHR31084">
    <property type="entry name" value="ALPHA-L-FUCOSIDASE 2"/>
    <property type="match status" value="1"/>
</dbReference>
<gene>
    <name evidence="4" type="ORF">GCM10017581_023000</name>
</gene>
<dbReference type="InterPro" id="IPR054363">
    <property type="entry name" value="GH95_cat"/>
</dbReference>
<dbReference type="InterPro" id="IPR016518">
    <property type="entry name" value="Alpha-L-fucosidase"/>
</dbReference>
<dbReference type="InterPro" id="IPR012341">
    <property type="entry name" value="6hp_glycosidase-like_sf"/>
</dbReference>
<dbReference type="Proteomes" id="UP001143480">
    <property type="component" value="Unassembled WGS sequence"/>
</dbReference>
<dbReference type="InterPro" id="IPR027414">
    <property type="entry name" value="GH95_N_dom"/>
</dbReference>
<dbReference type="InterPro" id="IPR008928">
    <property type="entry name" value="6-hairpin_glycosidase_sf"/>
</dbReference>
<evidence type="ECO:0000259" key="3">
    <source>
        <dbReference type="Pfam" id="PF22124"/>
    </source>
</evidence>
<evidence type="ECO:0000313" key="4">
    <source>
        <dbReference type="EMBL" id="GLL00559.1"/>
    </source>
</evidence>
<dbReference type="SUPFAM" id="SSF48208">
    <property type="entry name" value="Six-hairpin glycosidases"/>
    <property type="match status" value="1"/>
</dbReference>
<dbReference type="AlphaFoldDB" id="A0A9W6KHB8"/>
<organism evidence="4 5">
    <name type="scientific">Dactylosporangium matsuzakiense</name>
    <dbReference type="NCBI Taxonomy" id="53360"/>
    <lineage>
        <taxon>Bacteria</taxon>
        <taxon>Bacillati</taxon>
        <taxon>Actinomycetota</taxon>
        <taxon>Actinomycetes</taxon>
        <taxon>Micromonosporales</taxon>
        <taxon>Micromonosporaceae</taxon>
        <taxon>Dactylosporangium</taxon>
    </lineage>
</organism>
<proteinExistence type="predicted"/>
<dbReference type="InterPro" id="IPR049053">
    <property type="entry name" value="AFCA-like_C"/>
</dbReference>
<name>A0A9W6KHB8_9ACTN</name>
<evidence type="ECO:0000259" key="2">
    <source>
        <dbReference type="Pfam" id="PF21307"/>
    </source>
</evidence>
<dbReference type="Gene3D" id="1.50.10.10">
    <property type="match status" value="1"/>
</dbReference>
<dbReference type="EMBL" id="BSFP01000009">
    <property type="protein sequence ID" value="GLL00559.1"/>
    <property type="molecule type" value="Genomic_DNA"/>
</dbReference>
<dbReference type="Pfam" id="PF14498">
    <property type="entry name" value="Glyco_hyd_65N_2"/>
    <property type="match status" value="1"/>
</dbReference>
<evidence type="ECO:0000259" key="1">
    <source>
        <dbReference type="Pfam" id="PF14498"/>
    </source>
</evidence>
<accession>A0A9W6KHB8</accession>
<reference evidence="4" key="1">
    <citation type="journal article" date="2014" name="Int. J. Syst. Evol. Microbiol.">
        <title>Complete genome sequence of Corynebacterium casei LMG S-19264T (=DSM 44701T), isolated from a smear-ripened cheese.</title>
        <authorList>
            <consortium name="US DOE Joint Genome Institute (JGI-PGF)"/>
            <person name="Walter F."/>
            <person name="Albersmeier A."/>
            <person name="Kalinowski J."/>
            <person name="Ruckert C."/>
        </authorList>
    </citation>
    <scope>NUCLEOTIDE SEQUENCE</scope>
    <source>
        <strain evidence="4">VKM Ac-1321</strain>
    </source>
</reference>
<feature type="domain" description="Glycosyl hydrolase family 95 N-terminal" evidence="1">
    <location>
        <begin position="9"/>
        <end position="254"/>
    </location>
</feature>
<comment type="caution">
    <text evidence="4">The sequence shown here is derived from an EMBL/GenBank/DDBJ whole genome shotgun (WGS) entry which is preliminary data.</text>
</comment>
<dbReference type="GO" id="GO:0004560">
    <property type="term" value="F:alpha-L-fucosidase activity"/>
    <property type="evidence" value="ECO:0007669"/>
    <property type="project" value="InterPro"/>
</dbReference>
<dbReference type="Pfam" id="PF21307">
    <property type="entry name" value="Glyco_hydro_95_C"/>
    <property type="match status" value="1"/>
</dbReference>
<protein>
    <submittedName>
        <fullName evidence="4">Alpha/beta hydrolase</fullName>
    </submittedName>
</protein>
<keyword evidence="4" id="KW-0378">Hydrolase</keyword>
<dbReference type="RefSeq" id="WP_261960051.1">
    <property type="nucleotide sequence ID" value="NZ_BAAAXA010000001.1"/>
</dbReference>
<feature type="domain" description="Glycosyl hydrolase family 95 catalytic" evidence="3">
    <location>
        <begin position="283"/>
        <end position="677"/>
    </location>
</feature>
<feature type="domain" description="Alpha fucosidase A-like C-terminal" evidence="2">
    <location>
        <begin position="679"/>
        <end position="778"/>
    </location>
</feature>
<dbReference type="PANTHER" id="PTHR31084:SF0">
    <property type="entry name" value="ALPHA-L-FUCOSIDASE 2"/>
    <property type="match status" value="1"/>
</dbReference>